<dbReference type="InParanoid" id="A0A3A9JRA0"/>
<dbReference type="Proteomes" id="UP000274097">
    <property type="component" value="Unassembled WGS sequence"/>
</dbReference>
<dbReference type="EMBL" id="RFLX01000051">
    <property type="protein sequence ID" value="RMI15554.1"/>
    <property type="molecule type" value="Genomic_DNA"/>
</dbReference>
<comment type="caution">
    <text evidence="2">The sequence shown here is derived from an EMBL/GenBank/DDBJ whole genome shotgun (WGS) entry which is preliminary data.</text>
</comment>
<organism evidence="2 5">
    <name type="scientific">Teichococcus wenyumeiae</name>
    <dbReference type="NCBI Taxonomy" id="2478470"/>
    <lineage>
        <taxon>Bacteria</taxon>
        <taxon>Pseudomonadati</taxon>
        <taxon>Pseudomonadota</taxon>
        <taxon>Alphaproteobacteria</taxon>
        <taxon>Acetobacterales</taxon>
        <taxon>Roseomonadaceae</taxon>
        <taxon>Roseomonas</taxon>
    </lineage>
</organism>
<dbReference type="Proteomes" id="UP000278036">
    <property type="component" value="Unassembled WGS sequence"/>
</dbReference>
<evidence type="ECO:0000313" key="2">
    <source>
        <dbReference type="EMBL" id="RKK03188.1"/>
    </source>
</evidence>
<dbReference type="EMBL" id="RAQU01000099">
    <property type="protein sequence ID" value="RKK03188.1"/>
    <property type="molecule type" value="Genomic_DNA"/>
</dbReference>
<evidence type="ECO:0000313" key="4">
    <source>
        <dbReference type="Proteomes" id="UP000274097"/>
    </source>
</evidence>
<name>A0A3A9JRA0_9PROT</name>
<dbReference type="InterPro" id="IPR012495">
    <property type="entry name" value="TadE-like_dom"/>
</dbReference>
<gene>
    <name evidence="2" type="ORF">D6Z83_15785</name>
    <name evidence="3" type="ORF">EBE87_25355</name>
</gene>
<accession>A0A3A9JRA0</accession>
<sequence>MAGSAPPARRPCISPSVSAGPLAPARLWPPPPCRRKSWSAMSNSVFARLGRQGALSLEFALAALPFMLLFMGGIEMSRYVYTVQAVHSHADALLRKTLVYVGSDAQNRCLTDLAAAVTRSGLPMGLEPERLVQERRGCQRSGSVILVSVDIRYRFTFAVNLFGTGETSITRAAQQSL</sequence>
<proteinExistence type="predicted"/>
<dbReference type="Pfam" id="PF07811">
    <property type="entry name" value="TadE"/>
    <property type="match status" value="1"/>
</dbReference>
<protein>
    <submittedName>
        <fullName evidence="2">Pilus assembly protein</fullName>
    </submittedName>
</protein>
<feature type="domain" description="TadE-like" evidence="1">
    <location>
        <begin position="53"/>
        <end position="89"/>
    </location>
</feature>
<dbReference type="AlphaFoldDB" id="A0A3A9JRA0"/>
<reference evidence="2 5" key="1">
    <citation type="submission" date="2018-09" db="EMBL/GenBank/DDBJ databases">
        <title>Roseomonas sp. nov., isolated from feces of Tibetan antelopes in the Qinghai-Tibet plateau, China.</title>
        <authorList>
            <person name="Tian Z."/>
        </authorList>
    </citation>
    <scope>NUCLEOTIDE SEQUENCE [LARGE SCALE GENOMIC DNA]</scope>
    <source>
        <strain evidence="3 4">Z23</strain>
        <strain evidence="2 5">Z24</strain>
    </source>
</reference>
<evidence type="ECO:0000313" key="3">
    <source>
        <dbReference type="EMBL" id="RMI15554.1"/>
    </source>
</evidence>
<evidence type="ECO:0000259" key="1">
    <source>
        <dbReference type="Pfam" id="PF07811"/>
    </source>
</evidence>
<evidence type="ECO:0000313" key="5">
    <source>
        <dbReference type="Proteomes" id="UP000278036"/>
    </source>
</evidence>
<keyword evidence="4" id="KW-1185">Reference proteome</keyword>